<accession>R0GRR8</accession>
<evidence type="ECO:0000259" key="2">
    <source>
        <dbReference type="Pfam" id="PF03478"/>
    </source>
</evidence>
<dbReference type="InterPro" id="IPR005174">
    <property type="entry name" value="KIB1-4_b-propeller"/>
</dbReference>
<keyword evidence="1" id="KW-0812">Transmembrane</keyword>
<dbReference type="Proteomes" id="UP000029121">
    <property type="component" value="Unassembled WGS sequence"/>
</dbReference>
<proteinExistence type="predicted"/>
<dbReference type="InterPro" id="IPR050942">
    <property type="entry name" value="F-box_BR-signaling"/>
</dbReference>
<protein>
    <recommendedName>
        <fullName evidence="2">KIB1-4 beta-propeller domain-containing protein</fullName>
    </recommendedName>
</protein>
<gene>
    <name evidence="3" type="ORF">CARUB_v10028365mg</name>
</gene>
<dbReference type="Pfam" id="PF03478">
    <property type="entry name" value="Beta-prop_KIB1-4"/>
    <property type="match status" value="1"/>
</dbReference>
<evidence type="ECO:0000313" key="3">
    <source>
        <dbReference type="EMBL" id="EOA15015.1"/>
    </source>
</evidence>
<sequence>MQVVNCYPEEFKSFDRKRSNKTLYLEDKQDDAHEQKQVDTCILLCWEQLEAVLWFVHGKRLLDVGQKMQQELIYVEEKNGLRETEARITKMFRKVLVYLGIHNMKLEKEVVICLWTQDDNEFLSIELGRVLRFIEKLHEFFVGSKLKQRMITSVWKALTYLMELSQELKTKLTNAKNRAKRRYKSFLVFITSFLPIQGYYIFAPVIDTNLKRFNYHSKAITKIFVNWKACRVSNARLFSSLPESPYLFLCGKVKEPSESGKVVKHKLFDPRTETTVKSSEKTYPKEIDGEALVGASQGWVVCVSKKDSSLHLTDLFKPWVSSPKVMSLPALDFSPRVGLKQVSLSSSSPDEDDCVVAAKFDKSYLSVCRPNCDSTWTHFETPFQLLQASDLMYSKRDDAFYFASDKGLYMGSLNLSNYKLKYQHLRFCNLPMIPEAEWEILDACFMTKHFVESPSGEFFYVKWYSQCLHWENIDKEVESVHSETRRFMVFREDEKSRGLCYTEDIGDLCIFLGKGEAFCLSASMYPGLRPNSIYYMGPGLGCYHIGSGTVRTYNPPGTPNGISAPFWIHPTDPICALLDSSISA</sequence>
<reference evidence="4" key="1">
    <citation type="journal article" date="2013" name="Nat. Genet.">
        <title>The Capsella rubella genome and the genomic consequences of rapid mating system evolution.</title>
        <authorList>
            <person name="Slotte T."/>
            <person name="Hazzouri K.M."/>
            <person name="Agren J.A."/>
            <person name="Koenig D."/>
            <person name="Maumus F."/>
            <person name="Guo Y.L."/>
            <person name="Steige K."/>
            <person name="Platts A.E."/>
            <person name="Escobar J.S."/>
            <person name="Newman L.K."/>
            <person name="Wang W."/>
            <person name="Mandakova T."/>
            <person name="Vello E."/>
            <person name="Smith L.M."/>
            <person name="Henz S.R."/>
            <person name="Steffen J."/>
            <person name="Takuno S."/>
            <person name="Brandvain Y."/>
            <person name="Coop G."/>
            <person name="Andolfatto P."/>
            <person name="Hu T.T."/>
            <person name="Blanchette M."/>
            <person name="Clark R.M."/>
            <person name="Quesneville H."/>
            <person name="Nordborg M."/>
            <person name="Gaut B.S."/>
            <person name="Lysak M.A."/>
            <person name="Jenkins J."/>
            <person name="Grimwood J."/>
            <person name="Chapman J."/>
            <person name="Prochnik S."/>
            <person name="Shu S."/>
            <person name="Rokhsar D."/>
            <person name="Schmutz J."/>
            <person name="Weigel D."/>
            <person name="Wright S.I."/>
        </authorList>
    </citation>
    <scope>NUCLEOTIDE SEQUENCE [LARGE SCALE GENOMIC DNA]</scope>
    <source>
        <strain evidence="4">cv. Monte Gargano</strain>
    </source>
</reference>
<keyword evidence="1" id="KW-1133">Transmembrane helix</keyword>
<evidence type="ECO:0000313" key="4">
    <source>
        <dbReference type="Proteomes" id="UP000029121"/>
    </source>
</evidence>
<name>R0GRR8_9BRAS</name>
<feature type="domain" description="KIB1-4 beta-propeller" evidence="2">
    <location>
        <begin position="279"/>
        <end position="537"/>
    </location>
</feature>
<keyword evidence="1" id="KW-0472">Membrane</keyword>
<dbReference type="PANTHER" id="PTHR44259">
    <property type="entry name" value="OS07G0183000 PROTEIN-RELATED"/>
    <property type="match status" value="1"/>
</dbReference>
<keyword evidence="4" id="KW-1185">Reference proteome</keyword>
<dbReference type="EMBL" id="KB870812">
    <property type="protein sequence ID" value="EOA15015.1"/>
    <property type="molecule type" value="Genomic_DNA"/>
</dbReference>
<dbReference type="AlphaFoldDB" id="R0GRR8"/>
<evidence type="ECO:0000256" key="1">
    <source>
        <dbReference type="SAM" id="Phobius"/>
    </source>
</evidence>
<feature type="transmembrane region" description="Helical" evidence="1">
    <location>
        <begin position="186"/>
        <end position="206"/>
    </location>
</feature>
<organism evidence="3 4">
    <name type="scientific">Capsella rubella</name>
    <dbReference type="NCBI Taxonomy" id="81985"/>
    <lineage>
        <taxon>Eukaryota</taxon>
        <taxon>Viridiplantae</taxon>
        <taxon>Streptophyta</taxon>
        <taxon>Embryophyta</taxon>
        <taxon>Tracheophyta</taxon>
        <taxon>Spermatophyta</taxon>
        <taxon>Magnoliopsida</taxon>
        <taxon>eudicotyledons</taxon>
        <taxon>Gunneridae</taxon>
        <taxon>Pentapetalae</taxon>
        <taxon>rosids</taxon>
        <taxon>malvids</taxon>
        <taxon>Brassicales</taxon>
        <taxon>Brassicaceae</taxon>
        <taxon>Camelineae</taxon>
        <taxon>Capsella</taxon>
    </lineage>
</organism>
<dbReference type="PANTHER" id="PTHR44259:SF89">
    <property type="entry name" value="DUF295 DOMAIN-CONTAINING PROTEIN-RELATED"/>
    <property type="match status" value="1"/>
</dbReference>